<dbReference type="Proteomes" id="UP000076584">
    <property type="component" value="Unassembled WGS sequence"/>
</dbReference>
<reference evidence="1 2" key="1">
    <citation type="submission" date="2015-06" db="EMBL/GenBank/DDBJ databases">
        <title>Survival trade-offs in plant roots during colonization by closely related pathogenic and mutualistic fungi.</title>
        <authorList>
            <person name="Hacquard S."/>
            <person name="Kracher B."/>
            <person name="Hiruma K."/>
            <person name="Weinman A."/>
            <person name="Muench P."/>
            <person name="Garrido Oter R."/>
            <person name="Ver Loren van Themaat E."/>
            <person name="Dallerey J.-F."/>
            <person name="Damm U."/>
            <person name="Henrissat B."/>
            <person name="Lespinet O."/>
            <person name="Thon M."/>
            <person name="Kemen E."/>
            <person name="McHardy A.C."/>
            <person name="Schulze-Lefert P."/>
            <person name="O'Connell R.J."/>
        </authorList>
    </citation>
    <scope>NUCLEOTIDE SEQUENCE [LARGE SCALE GENOMIC DNA]</scope>
    <source>
        <strain evidence="1 2">MAFF 238704</strain>
    </source>
</reference>
<proteinExistence type="predicted"/>
<comment type="caution">
    <text evidence="1">The sequence shown here is derived from an EMBL/GenBank/DDBJ whole genome shotgun (WGS) entry which is preliminary data.</text>
</comment>
<protein>
    <submittedName>
        <fullName evidence="1">Uncharacterized protein</fullName>
    </submittedName>
</protein>
<evidence type="ECO:0000313" key="1">
    <source>
        <dbReference type="EMBL" id="KZL80577.1"/>
    </source>
</evidence>
<accession>A0A167AVN5</accession>
<dbReference type="EMBL" id="LFIW01001864">
    <property type="protein sequence ID" value="KZL80577.1"/>
    <property type="molecule type" value="Genomic_DNA"/>
</dbReference>
<organism evidence="1 2">
    <name type="scientific">Colletotrichum incanum</name>
    <name type="common">Soybean anthracnose fungus</name>
    <dbReference type="NCBI Taxonomy" id="1573173"/>
    <lineage>
        <taxon>Eukaryota</taxon>
        <taxon>Fungi</taxon>
        <taxon>Dikarya</taxon>
        <taxon>Ascomycota</taxon>
        <taxon>Pezizomycotina</taxon>
        <taxon>Sordariomycetes</taxon>
        <taxon>Hypocreomycetidae</taxon>
        <taxon>Glomerellales</taxon>
        <taxon>Glomerellaceae</taxon>
        <taxon>Colletotrichum</taxon>
        <taxon>Colletotrichum spaethianum species complex</taxon>
    </lineage>
</organism>
<sequence>MTPVSTYQVLHRIGQTFSHVQYAVCGTAAILAYGNNARLSTHVSIVCPAYAQDVIKSWAAATSGMLVYPGEPNIIGVADMDGDVWKVKIKPMVSDDSFETLSTVSLGFGNDRAVTNILTMPALVNQIAVAYVLVGPAAKERNLANMAADLIWLVKEICKDDRPEQRLTTQNVPAVRNPTFWLDFTTTYAELPGLFYDAGFRAEGTQRPPKRQLGEKDAIHGWLSPQALPTFARGAQHDEGGA</sequence>
<name>A0A167AVN5_COLIC</name>
<keyword evidence="2" id="KW-1185">Reference proteome</keyword>
<evidence type="ECO:0000313" key="2">
    <source>
        <dbReference type="Proteomes" id="UP000076584"/>
    </source>
</evidence>
<dbReference type="AlphaFoldDB" id="A0A167AVN5"/>
<dbReference type="STRING" id="1573173.A0A167AVN5"/>
<gene>
    <name evidence="1" type="ORF">CI238_10543</name>
</gene>